<keyword evidence="5 6" id="KW-0472">Membrane</keyword>
<evidence type="ECO:0000259" key="7">
    <source>
        <dbReference type="Pfam" id="PF02687"/>
    </source>
</evidence>
<dbReference type="EMBL" id="QRJH01000013">
    <property type="protein sequence ID" value="RHH15096.1"/>
    <property type="molecule type" value="Genomic_DNA"/>
</dbReference>
<dbReference type="AlphaFoldDB" id="A0A414VXL8"/>
<evidence type="ECO:0000256" key="6">
    <source>
        <dbReference type="SAM" id="Phobius"/>
    </source>
</evidence>
<evidence type="ECO:0000256" key="2">
    <source>
        <dbReference type="ARBA" id="ARBA00022475"/>
    </source>
</evidence>
<evidence type="ECO:0000313" key="8">
    <source>
        <dbReference type="EMBL" id="RHH15096.1"/>
    </source>
</evidence>
<dbReference type="Pfam" id="PF02687">
    <property type="entry name" value="FtsX"/>
    <property type="match status" value="1"/>
</dbReference>
<organism evidence="8 9">
    <name type="scientific">Blautia obeum</name>
    <dbReference type="NCBI Taxonomy" id="40520"/>
    <lineage>
        <taxon>Bacteria</taxon>
        <taxon>Bacillati</taxon>
        <taxon>Bacillota</taxon>
        <taxon>Clostridia</taxon>
        <taxon>Lachnospirales</taxon>
        <taxon>Lachnospiraceae</taxon>
        <taxon>Blautia</taxon>
    </lineage>
</organism>
<dbReference type="GO" id="GO:0005886">
    <property type="term" value="C:plasma membrane"/>
    <property type="evidence" value="ECO:0007669"/>
    <property type="project" value="UniProtKB-SubCell"/>
</dbReference>
<reference evidence="8 9" key="1">
    <citation type="submission" date="2018-08" db="EMBL/GenBank/DDBJ databases">
        <title>A genome reference for cultivated species of the human gut microbiota.</title>
        <authorList>
            <person name="Zou Y."/>
            <person name="Xue W."/>
            <person name="Luo G."/>
        </authorList>
    </citation>
    <scope>NUCLEOTIDE SEQUENCE [LARGE SCALE GENOMIC DNA]</scope>
    <source>
        <strain evidence="8 9">AM18-2AC</strain>
    </source>
</reference>
<gene>
    <name evidence="8" type="ORF">DW222_16875</name>
</gene>
<keyword evidence="2" id="KW-1003">Cell membrane</keyword>
<evidence type="ECO:0000256" key="5">
    <source>
        <dbReference type="ARBA" id="ARBA00023136"/>
    </source>
</evidence>
<keyword evidence="3 6" id="KW-0812">Transmembrane</keyword>
<dbReference type="Proteomes" id="UP000284024">
    <property type="component" value="Unassembled WGS sequence"/>
</dbReference>
<dbReference type="InterPro" id="IPR003838">
    <property type="entry name" value="ABC3_permease_C"/>
</dbReference>
<evidence type="ECO:0000256" key="4">
    <source>
        <dbReference type="ARBA" id="ARBA00022989"/>
    </source>
</evidence>
<name>A0A414VXL8_9FIRM</name>
<sequence length="72" mass="8227">MSGLIVGCGIGLPLNRFLYNRLITHYFGIEWSFPNLWFGSIVAFIFISAIVSVYAPSKRIRNMAITETINEW</sequence>
<evidence type="ECO:0000256" key="1">
    <source>
        <dbReference type="ARBA" id="ARBA00004651"/>
    </source>
</evidence>
<feature type="transmembrane region" description="Helical" evidence="6">
    <location>
        <begin position="36"/>
        <end position="55"/>
    </location>
</feature>
<dbReference type="RefSeq" id="WP_117639938.1">
    <property type="nucleotide sequence ID" value="NZ_JAAIPQ010000006.1"/>
</dbReference>
<keyword evidence="4 6" id="KW-1133">Transmembrane helix</keyword>
<comment type="subcellular location">
    <subcellularLocation>
        <location evidence="1">Cell membrane</location>
        <topology evidence="1">Multi-pass membrane protein</topology>
    </subcellularLocation>
</comment>
<evidence type="ECO:0000313" key="9">
    <source>
        <dbReference type="Proteomes" id="UP000284024"/>
    </source>
</evidence>
<proteinExistence type="predicted"/>
<accession>A0A414VXL8</accession>
<comment type="caution">
    <text evidence="8">The sequence shown here is derived from an EMBL/GenBank/DDBJ whole genome shotgun (WGS) entry which is preliminary data.</text>
</comment>
<evidence type="ECO:0000256" key="3">
    <source>
        <dbReference type="ARBA" id="ARBA00022692"/>
    </source>
</evidence>
<feature type="domain" description="ABC3 transporter permease C-terminal" evidence="7">
    <location>
        <begin position="2"/>
        <end position="64"/>
    </location>
</feature>
<protein>
    <recommendedName>
        <fullName evidence="7">ABC3 transporter permease C-terminal domain-containing protein</fullName>
    </recommendedName>
</protein>